<reference evidence="3 4" key="1">
    <citation type="submission" date="2020-04" db="EMBL/GenBank/DDBJ databases">
        <title>Perkinsus olseni comparative genomics.</title>
        <authorList>
            <person name="Bogema D.R."/>
        </authorList>
    </citation>
    <scope>NUCLEOTIDE SEQUENCE [LARGE SCALE GENOMIC DNA]</scope>
    <source>
        <strain evidence="3">ATCC PRA-205</strain>
    </source>
</reference>
<evidence type="ECO:0000256" key="1">
    <source>
        <dbReference type="SAM" id="MobiDB-lite"/>
    </source>
</evidence>
<protein>
    <recommendedName>
        <fullName evidence="2">3'-5' exonuclease domain-containing protein</fullName>
    </recommendedName>
</protein>
<evidence type="ECO:0000259" key="2">
    <source>
        <dbReference type="Pfam" id="PF01612"/>
    </source>
</evidence>
<dbReference type="InterPro" id="IPR052408">
    <property type="entry name" value="Exonuclease_MUT-7-like"/>
</dbReference>
<feature type="region of interest" description="Disordered" evidence="1">
    <location>
        <begin position="76"/>
        <end position="105"/>
    </location>
</feature>
<dbReference type="GO" id="GO:0003676">
    <property type="term" value="F:nucleic acid binding"/>
    <property type="evidence" value="ECO:0007669"/>
    <property type="project" value="InterPro"/>
</dbReference>
<dbReference type="Gene3D" id="3.30.420.10">
    <property type="entry name" value="Ribonuclease H-like superfamily/Ribonuclease H"/>
    <property type="match status" value="1"/>
</dbReference>
<evidence type="ECO:0000313" key="4">
    <source>
        <dbReference type="Proteomes" id="UP000574390"/>
    </source>
</evidence>
<dbReference type="InterPro" id="IPR036397">
    <property type="entry name" value="RNaseH_sf"/>
</dbReference>
<dbReference type="EMBL" id="JABANM010012730">
    <property type="protein sequence ID" value="KAF4735521.1"/>
    <property type="molecule type" value="Genomic_DNA"/>
</dbReference>
<dbReference type="PANTHER" id="PTHR47765">
    <property type="entry name" value="3'-5' EXONUCLEASE DOMAIN-CONTAINING PROTEIN"/>
    <property type="match status" value="1"/>
</dbReference>
<comment type="caution">
    <text evidence="3">The sequence shown here is derived from an EMBL/GenBank/DDBJ whole genome shotgun (WGS) entry which is preliminary data.</text>
</comment>
<dbReference type="PANTHER" id="PTHR47765:SF2">
    <property type="entry name" value="EXONUCLEASE MUT-7 HOMOLOG"/>
    <property type="match status" value="1"/>
</dbReference>
<proteinExistence type="predicted"/>
<organism evidence="3 4">
    <name type="scientific">Perkinsus olseni</name>
    <name type="common">Perkinsus atlanticus</name>
    <dbReference type="NCBI Taxonomy" id="32597"/>
    <lineage>
        <taxon>Eukaryota</taxon>
        <taxon>Sar</taxon>
        <taxon>Alveolata</taxon>
        <taxon>Perkinsozoa</taxon>
        <taxon>Perkinsea</taxon>
        <taxon>Perkinsida</taxon>
        <taxon>Perkinsidae</taxon>
        <taxon>Perkinsus</taxon>
    </lineage>
</organism>
<dbReference type="GO" id="GO:0006139">
    <property type="term" value="P:nucleobase-containing compound metabolic process"/>
    <property type="evidence" value="ECO:0007669"/>
    <property type="project" value="InterPro"/>
</dbReference>
<dbReference type="AlphaFoldDB" id="A0A7J6SRP5"/>
<feature type="domain" description="3'-5' exonuclease" evidence="2">
    <location>
        <begin position="126"/>
        <end position="272"/>
    </location>
</feature>
<dbReference type="Proteomes" id="UP000574390">
    <property type="component" value="Unassembled WGS sequence"/>
</dbReference>
<dbReference type="InterPro" id="IPR002562">
    <property type="entry name" value="3'-5'_exonuclease_dom"/>
</dbReference>
<evidence type="ECO:0000313" key="3">
    <source>
        <dbReference type="EMBL" id="KAF4735521.1"/>
    </source>
</evidence>
<dbReference type="SUPFAM" id="SSF53098">
    <property type="entry name" value="Ribonuclease H-like"/>
    <property type="match status" value="1"/>
</dbReference>
<name>A0A7J6SRP5_PEROL</name>
<gene>
    <name evidence="3" type="ORF">FOZ62_020187</name>
</gene>
<dbReference type="GO" id="GO:0008408">
    <property type="term" value="F:3'-5' exonuclease activity"/>
    <property type="evidence" value="ECO:0007669"/>
    <property type="project" value="InterPro"/>
</dbReference>
<sequence>MGRSLVLTVNKCLDADSVSPMVIQKLCRCFDVEPSKASMEGTVERYVARGGEDTAFIAGLRLLCQQCESDANLRAAEKRPDQAQLWKPVKGSSSRTSRHARGPDHLKPIVRGDMPLVTLSAEVPVKWVSSETELSGCVEDIAQYRTIGIDVEWSSGPGAALFQVATPRTVYLIDMLKPEIRQSSSLFSALIDVPRVLGFSISADVERIPQLKKCQVIDVQTDKRGSLQRHVVGQLGAYLDKTEQCSEWADRPLSDSQKKYAALDAYTLLALDAHVQMLREEVRELSDRLTGDIYQIGKRVNDLGNVVNGIMEAREVEKLGGKVKAGQGSCEYIDDGRKHMDVYFGPAGSPYPIRRIEHNVDGYKKAEYGCRSVLK</sequence>
<dbReference type="Pfam" id="PF01612">
    <property type="entry name" value="DNA_pol_A_exo1"/>
    <property type="match status" value="1"/>
</dbReference>
<dbReference type="InterPro" id="IPR012337">
    <property type="entry name" value="RNaseH-like_sf"/>
</dbReference>
<accession>A0A7J6SRP5</accession>